<feature type="transmembrane region" description="Helical" evidence="1">
    <location>
        <begin position="71"/>
        <end position="95"/>
    </location>
</feature>
<keyword evidence="1" id="KW-1133">Transmembrane helix</keyword>
<evidence type="ECO:0000313" key="3">
    <source>
        <dbReference type="Proteomes" id="UP001209654"/>
    </source>
</evidence>
<dbReference type="Proteomes" id="UP001209654">
    <property type="component" value="Unassembled WGS sequence"/>
</dbReference>
<keyword evidence="1" id="KW-0472">Membrane</keyword>
<gene>
    <name evidence="2" type="ORF">AHIS1636_06410</name>
</gene>
<comment type="caution">
    <text evidence="2">The sequence shown here is derived from an EMBL/GenBank/DDBJ whole genome shotgun (WGS) entry which is preliminary data.</text>
</comment>
<sequence>MSIIFVLLYLVLMLFQLALIIRIVFDVVQTFARQWRPRGVALVTASGIYAVTDPPLKALRRMIPPLRIGGFSLDLAFLVLFIVTSIALAIIAGLAR</sequence>
<feature type="transmembrane region" description="Helical" evidence="1">
    <location>
        <begin position="6"/>
        <end position="28"/>
    </location>
</feature>
<evidence type="ECO:0000256" key="1">
    <source>
        <dbReference type="SAM" id="Phobius"/>
    </source>
</evidence>
<evidence type="ECO:0000313" key="2">
    <source>
        <dbReference type="EMBL" id="GLB66202.1"/>
    </source>
</evidence>
<protein>
    <submittedName>
        <fullName evidence="2">YggT family protein</fullName>
    </submittedName>
</protein>
<keyword evidence="3" id="KW-1185">Reference proteome</keyword>
<dbReference type="RefSeq" id="WP_262104244.1">
    <property type="nucleotide sequence ID" value="NZ_BRVS01000002.1"/>
</dbReference>
<proteinExistence type="predicted"/>
<dbReference type="Pfam" id="PF02325">
    <property type="entry name" value="CCB3_YggT"/>
    <property type="match status" value="1"/>
</dbReference>
<dbReference type="InterPro" id="IPR003425">
    <property type="entry name" value="CCB3/YggT"/>
</dbReference>
<keyword evidence="1" id="KW-0812">Transmembrane</keyword>
<name>A0ABQ5MQE4_9MICC</name>
<accession>A0ABQ5MQE4</accession>
<dbReference type="EMBL" id="BRVS01000002">
    <property type="protein sequence ID" value="GLB66202.1"/>
    <property type="molecule type" value="Genomic_DNA"/>
</dbReference>
<organism evidence="2 3">
    <name type="scientific">Arthrobacter mangrovi</name>
    <dbReference type="NCBI Taxonomy" id="2966350"/>
    <lineage>
        <taxon>Bacteria</taxon>
        <taxon>Bacillati</taxon>
        <taxon>Actinomycetota</taxon>
        <taxon>Actinomycetes</taxon>
        <taxon>Micrococcales</taxon>
        <taxon>Micrococcaceae</taxon>
        <taxon>Arthrobacter</taxon>
    </lineage>
</organism>
<reference evidence="2 3" key="1">
    <citation type="journal article" date="2023" name="Int. J. Syst. Evol. Microbiol.">
        <title>Arthrobacter mangrovi sp. nov., an actinobacterium isolated from the rhizosphere of a mangrove.</title>
        <authorList>
            <person name="Hamada M."/>
            <person name="Saitou S."/>
            <person name="Enomoto N."/>
            <person name="Nanri K."/>
            <person name="Hidaka K."/>
            <person name="Miura T."/>
            <person name="Tamura T."/>
        </authorList>
    </citation>
    <scope>NUCLEOTIDE SEQUENCE [LARGE SCALE GENOMIC DNA]</scope>
    <source>
        <strain evidence="2 3">NBRC 112813</strain>
    </source>
</reference>